<dbReference type="Gene3D" id="3.30.420.10">
    <property type="entry name" value="Ribonuclease H-like superfamily/Ribonuclease H"/>
    <property type="match status" value="1"/>
</dbReference>
<evidence type="ECO:0000313" key="3">
    <source>
        <dbReference type="EMBL" id="HIX07688.1"/>
    </source>
</evidence>
<name>A0A9D2AFA4_9FIRM</name>
<organism evidence="3 4">
    <name type="scientific">Candidatus Borkfalkia faecipullorum</name>
    <dbReference type="NCBI Taxonomy" id="2838510"/>
    <lineage>
        <taxon>Bacteria</taxon>
        <taxon>Bacillati</taxon>
        <taxon>Bacillota</taxon>
        <taxon>Clostridia</taxon>
        <taxon>Christensenellales</taxon>
        <taxon>Christensenellaceae</taxon>
        <taxon>Candidatus Borkfalkia</taxon>
    </lineage>
</organism>
<keyword evidence="1 3" id="KW-0378">Hydrolase</keyword>
<dbReference type="InterPro" id="IPR036397">
    <property type="entry name" value="RNaseH_sf"/>
</dbReference>
<dbReference type="InterPro" id="IPR013520">
    <property type="entry name" value="Ribonucl_H"/>
</dbReference>
<sequence>MHLIELIANNTLTALDLETSGLDRKKDRIIEIGAVKICGWEKSEDGAPKKVKLGETFSTFVSFPGTLPEEISQLTGITEQDLEHAPKIKAALKKLKKFIGDDLLVGHYCEFNDAFLYTWGQKCRVLFDNRRLDTFTIARSVYRDKVKNFSLSALAKLHGIEYSPQRTVDYARITANLLAELALRDDFSHCDT</sequence>
<reference evidence="3" key="2">
    <citation type="submission" date="2021-04" db="EMBL/GenBank/DDBJ databases">
        <authorList>
            <person name="Gilroy R."/>
        </authorList>
    </citation>
    <scope>NUCLEOTIDE SEQUENCE</scope>
    <source>
        <strain evidence="3">811</strain>
    </source>
</reference>
<feature type="domain" description="Exonuclease" evidence="2">
    <location>
        <begin position="11"/>
        <end position="187"/>
    </location>
</feature>
<comment type="caution">
    <text evidence="3">The sequence shown here is derived from an EMBL/GenBank/DDBJ whole genome shotgun (WGS) entry which is preliminary data.</text>
</comment>
<evidence type="ECO:0000256" key="1">
    <source>
        <dbReference type="ARBA" id="ARBA00022839"/>
    </source>
</evidence>
<dbReference type="GO" id="GO:0005829">
    <property type="term" value="C:cytosol"/>
    <property type="evidence" value="ECO:0007669"/>
    <property type="project" value="TreeGrafter"/>
</dbReference>
<dbReference type="CDD" id="cd06127">
    <property type="entry name" value="DEDDh"/>
    <property type="match status" value="1"/>
</dbReference>
<dbReference type="PANTHER" id="PTHR30231:SF41">
    <property type="entry name" value="DNA POLYMERASE III SUBUNIT EPSILON"/>
    <property type="match status" value="1"/>
</dbReference>
<protein>
    <submittedName>
        <fullName evidence="3">3'-5' exonuclease</fullName>
    </submittedName>
</protein>
<keyword evidence="1 3" id="KW-0540">Nuclease</keyword>
<keyword evidence="1 3" id="KW-0269">Exonuclease</keyword>
<dbReference type="GO" id="GO:0045004">
    <property type="term" value="P:DNA replication proofreading"/>
    <property type="evidence" value="ECO:0007669"/>
    <property type="project" value="TreeGrafter"/>
</dbReference>
<evidence type="ECO:0000259" key="2">
    <source>
        <dbReference type="SMART" id="SM00479"/>
    </source>
</evidence>
<dbReference type="AlphaFoldDB" id="A0A9D2AFA4"/>
<dbReference type="SMART" id="SM00479">
    <property type="entry name" value="EXOIII"/>
    <property type="match status" value="1"/>
</dbReference>
<evidence type="ECO:0000313" key="4">
    <source>
        <dbReference type="Proteomes" id="UP000824204"/>
    </source>
</evidence>
<proteinExistence type="predicted"/>
<dbReference type="FunFam" id="3.30.420.10:FF:000045">
    <property type="entry name" value="3'-5' exonuclease DinG"/>
    <property type="match status" value="1"/>
</dbReference>
<dbReference type="InterPro" id="IPR012337">
    <property type="entry name" value="RNaseH-like_sf"/>
</dbReference>
<dbReference type="GO" id="GO:0003676">
    <property type="term" value="F:nucleic acid binding"/>
    <property type="evidence" value="ECO:0007669"/>
    <property type="project" value="InterPro"/>
</dbReference>
<dbReference type="Proteomes" id="UP000824204">
    <property type="component" value="Unassembled WGS sequence"/>
</dbReference>
<reference evidence="3" key="1">
    <citation type="journal article" date="2021" name="PeerJ">
        <title>Extensive microbial diversity within the chicken gut microbiome revealed by metagenomics and culture.</title>
        <authorList>
            <person name="Gilroy R."/>
            <person name="Ravi A."/>
            <person name="Getino M."/>
            <person name="Pursley I."/>
            <person name="Horton D.L."/>
            <person name="Alikhan N.F."/>
            <person name="Baker D."/>
            <person name="Gharbi K."/>
            <person name="Hall N."/>
            <person name="Watson M."/>
            <person name="Adriaenssens E.M."/>
            <person name="Foster-Nyarko E."/>
            <person name="Jarju S."/>
            <person name="Secka A."/>
            <person name="Antonio M."/>
            <person name="Oren A."/>
            <person name="Chaudhuri R.R."/>
            <person name="La Ragione R."/>
            <person name="Hildebrand F."/>
            <person name="Pallen M.J."/>
        </authorList>
    </citation>
    <scope>NUCLEOTIDE SEQUENCE</scope>
    <source>
        <strain evidence="3">811</strain>
    </source>
</reference>
<gene>
    <name evidence="3" type="ORF">H9741_04390</name>
</gene>
<dbReference type="GO" id="GO:0008408">
    <property type="term" value="F:3'-5' exonuclease activity"/>
    <property type="evidence" value="ECO:0007669"/>
    <property type="project" value="TreeGrafter"/>
</dbReference>
<dbReference type="Pfam" id="PF00929">
    <property type="entry name" value="RNase_T"/>
    <property type="match status" value="1"/>
</dbReference>
<accession>A0A9D2AFA4</accession>
<dbReference type="SUPFAM" id="SSF53098">
    <property type="entry name" value="Ribonuclease H-like"/>
    <property type="match status" value="1"/>
</dbReference>
<dbReference type="PANTHER" id="PTHR30231">
    <property type="entry name" value="DNA POLYMERASE III SUBUNIT EPSILON"/>
    <property type="match status" value="1"/>
</dbReference>
<dbReference type="EMBL" id="DXFX01000055">
    <property type="protein sequence ID" value="HIX07688.1"/>
    <property type="molecule type" value="Genomic_DNA"/>
</dbReference>